<name>A0A9W6P6J4_9ACTN</name>
<evidence type="ECO:0000256" key="1">
    <source>
        <dbReference type="SAM" id="MobiDB-lite"/>
    </source>
</evidence>
<evidence type="ECO:0000313" key="3">
    <source>
        <dbReference type="Proteomes" id="UP001165092"/>
    </source>
</evidence>
<dbReference type="AlphaFoldDB" id="A0A9W6P6J4"/>
<gene>
    <name evidence="2" type="ORF">Nans01_27250</name>
</gene>
<protein>
    <submittedName>
        <fullName evidence="2">Uncharacterized protein</fullName>
    </submittedName>
</protein>
<accession>A0A9W6P6J4</accession>
<sequence>MWGAVRPGRGVSDRAAPAMSPLGPIVWTMTTTAGPLPTASLVTKGAWALVEDHLLAVWDGSDAALDTALRALGYVPWTGAGRSTDAGAAGIRAFSSDTGRVPPFLLMMEDGRGGHLFSVYASTASDAEEMLAGWERTSGMTIAFSVPGEEPPSCPTCGRTPGKPLSARPAGVAGSADVCFPS</sequence>
<feature type="region of interest" description="Disordered" evidence="1">
    <location>
        <begin position="148"/>
        <end position="170"/>
    </location>
</feature>
<organism evidence="2 3">
    <name type="scientific">Nocardiopsis ansamitocini</name>
    <dbReference type="NCBI Taxonomy" id="1670832"/>
    <lineage>
        <taxon>Bacteria</taxon>
        <taxon>Bacillati</taxon>
        <taxon>Actinomycetota</taxon>
        <taxon>Actinomycetes</taxon>
        <taxon>Streptosporangiales</taxon>
        <taxon>Nocardiopsidaceae</taxon>
        <taxon>Nocardiopsis</taxon>
    </lineage>
</organism>
<comment type="caution">
    <text evidence="2">The sequence shown here is derived from an EMBL/GenBank/DDBJ whole genome shotgun (WGS) entry which is preliminary data.</text>
</comment>
<proteinExistence type="predicted"/>
<keyword evidence="3" id="KW-1185">Reference proteome</keyword>
<dbReference type="EMBL" id="BSQG01000004">
    <property type="protein sequence ID" value="GLU48374.1"/>
    <property type="molecule type" value="Genomic_DNA"/>
</dbReference>
<evidence type="ECO:0000313" key="2">
    <source>
        <dbReference type="EMBL" id="GLU48374.1"/>
    </source>
</evidence>
<dbReference type="Proteomes" id="UP001165092">
    <property type="component" value="Unassembled WGS sequence"/>
</dbReference>
<reference evidence="2" key="1">
    <citation type="submission" date="2023-02" db="EMBL/GenBank/DDBJ databases">
        <title>Nocardiopsis ansamitocini NBRC 112285.</title>
        <authorList>
            <person name="Ichikawa N."/>
            <person name="Sato H."/>
            <person name="Tonouchi N."/>
        </authorList>
    </citation>
    <scope>NUCLEOTIDE SEQUENCE</scope>
    <source>
        <strain evidence="2">NBRC 112285</strain>
    </source>
</reference>